<name>X6MF50_RETFI</name>
<comment type="caution">
    <text evidence="2">The sequence shown here is derived from an EMBL/GenBank/DDBJ whole genome shotgun (WGS) entry which is preliminary data.</text>
</comment>
<keyword evidence="3" id="KW-1185">Reference proteome</keyword>
<evidence type="ECO:0000313" key="2">
    <source>
        <dbReference type="EMBL" id="ETO12509.1"/>
    </source>
</evidence>
<gene>
    <name evidence="2" type="ORF">RFI_24867</name>
</gene>
<accession>X6MF50</accession>
<feature type="region of interest" description="Disordered" evidence="1">
    <location>
        <begin position="120"/>
        <end position="140"/>
    </location>
</feature>
<reference evidence="2 3" key="1">
    <citation type="journal article" date="2013" name="Curr. Biol.">
        <title>The Genome of the Foraminiferan Reticulomyxa filosa.</title>
        <authorList>
            <person name="Glockner G."/>
            <person name="Hulsmann N."/>
            <person name="Schleicher M."/>
            <person name="Noegel A.A."/>
            <person name="Eichinger L."/>
            <person name="Gallinger C."/>
            <person name="Pawlowski J."/>
            <person name="Sierra R."/>
            <person name="Euteneuer U."/>
            <person name="Pillet L."/>
            <person name="Moustafa A."/>
            <person name="Platzer M."/>
            <person name="Groth M."/>
            <person name="Szafranski K."/>
            <person name="Schliwa M."/>
        </authorList>
    </citation>
    <scope>NUCLEOTIDE SEQUENCE [LARGE SCALE GENOMIC DNA]</scope>
</reference>
<evidence type="ECO:0000313" key="3">
    <source>
        <dbReference type="Proteomes" id="UP000023152"/>
    </source>
</evidence>
<organism evidence="2 3">
    <name type="scientific">Reticulomyxa filosa</name>
    <dbReference type="NCBI Taxonomy" id="46433"/>
    <lineage>
        <taxon>Eukaryota</taxon>
        <taxon>Sar</taxon>
        <taxon>Rhizaria</taxon>
        <taxon>Retaria</taxon>
        <taxon>Foraminifera</taxon>
        <taxon>Monothalamids</taxon>
        <taxon>Reticulomyxidae</taxon>
        <taxon>Reticulomyxa</taxon>
    </lineage>
</organism>
<proteinExistence type="predicted"/>
<sequence>MRLEHRFDVVEQIRKGPGIVLNGKKEDGKHPIRKDIVKKMIYNHYIYGSIKQTYKINIIEQCSLNFEKEEEKNEKSEMYEKKKEKVQEELNNEQILNAEQQAEQLRQIIPKVENEKLKIEAKTTRKEKQKENINKENRKY</sequence>
<evidence type="ECO:0000256" key="1">
    <source>
        <dbReference type="SAM" id="MobiDB-lite"/>
    </source>
</evidence>
<dbReference type="Proteomes" id="UP000023152">
    <property type="component" value="Unassembled WGS sequence"/>
</dbReference>
<protein>
    <submittedName>
        <fullName evidence="2">Uncharacterized protein</fullName>
    </submittedName>
</protein>
<dbReference type="EMBL" id="ASPP01021345">
    <property type="protein sequence ID" value="ETO12509.1"/>
    <property type="molecule type" value="Genomic_DNA"/>
</dbReference>
<dbReference type="AlphaFoldDB" id="X6MF50"/>